<dbReference type="GO" id="GO:0016747">
    <property type="term" value="F:acyltransferase activity, transferring groups other than amino-acyl groups"/>
    <property type="evidence" value="ECO:0007669"/>
    <property type="project" value="InterPro"/>
</dbReference>
<sequence length="191" mass="21344">MLRLPSAAACWQHHDKQRLILETPRLRFVMWDEGDAALLRQLHSSMATTRYLPDNTPWSLDKAEQRLRGWFAEQARDGTTKYKLLAADGSFIGRAGISRFGSDQFELGYFLREEVWGKGLATEAASALAGWFFSGEFASSFIAFTHPENVASQRVLRKIGMRERAPILIDGVLDTAYELTAGMQSGKPSAS</sequence>
<dbReference type="InterPro" id="IPR000182">
    <property type="entry name" value="GNAT_dom"/>
</dbReference>
<name>Q2K800_RHIEC</name>
<dbReference type="KEGG" id="ret:RHE_CH02256"/>
<dbReference type="Proteomes" id="UP000001936">
    <property type="component" value="Chromosome"/>
</dbReference>
<dbReference type="InterPro" id="IPR051531">
    <property type="entry name" value="N-acetyltransferase"/>
</dbReference>
<dbReference type="Gene3D" id="3.40.630.30">
    <property type="match status" value="1"/>
</dbReference>
<dbReference type="InterPro" id="IPR016181">
    <property type="entry name" value="Acyl_CoA_acyltransferase"/>
</dbReference>
<dbReference type="Pfam" id="PF13302">
    <property type="entry name" value="Acetyltransf_3"/>
    <property type="match status" value="1"/>
</dbReference>
<dbReference type="PANTHER" id="PTHR43792">
    <property type="entry name" value="GNAT FAMILY, PUTATIVE (AFU_ORTHOLOGUE AFUA_3G00765)-RELATED-RELATED"/>
    <property type="match status" value="1"/>
</dbReference>
<evidence type="ECO:0000313" key="2">
    <source>
        <dbReference type="EMBL" id="ABC91036.1"/>
    </source>
</evidence>
<organism evidence="2 3">
    <name type="scientific">Rhizobium etli (strain ATCC 51251 / DSM 11541 / JCM 21823 / NBRC 15573 / CFN 42)</name>
    <dbReference type="NCBI Taxonomy" id="347834"/>
    <lineage>
        <taxon>Bacteria</taxon>
        <taxon>Pseudomonadati</taxon>
        <taxon>Pseudomonadota</taxon>
        <taxon>Alphaproteobacteria</taxon>
        <taxon>Hyphomicrobiales</taxon>
        <taxon>Rhizobiaceae</taxon>
        <taxon>Rhizobium/Agrobacterium group</taxon>
        <taxon>Rhizobium</taxon>
    </lineage>
</organism>
<dbReference type="PANTHER" id="PTHR43792:SF1">
    <property type="entry name" value="N-ACETYLTRANSFERASE DOMAIN-CONTAINING PROTEIN"/>
    <property type="match status" value="1"/>
</dbReference>
<dbReference type="EMBL" id="CP000133">
    <property type="protein sequence ID" value="ABC91036.1"/>
    <property type="molecule type" value="Genomic_DNA"/>
</dbReference>
<evidence type="ECO:0000313" key="3">
    <source>
        <dbReference type="Proteomes" id="UP000001936"/>
    </source>
</evidence>
<dbReference type="AlphaFoldDB" id="Q2K800"/>
<gene>
    <name evidence="2" type="ordered locus">RHE_CH02256</name>
</gene>
<reference evidence="2 3" key="1">
    <citation type="journal article" date="2006" name="Proc. Natl. Acad. Sci. U.S.A.">
        <title>The partitioned Rhizobium etli genome: genetic and metabolic redundancy in seven interacting replicons.</title>
        <authorList>
            <person name="Gonzalez V."/>
            <person name="Santamaria R.I."/>
            <person name="Bustos P."/>
            <person name="Hernandez-Gonzalez I."/>
            <person name="Medrano-Soto A."/>
            <person name="Moreno-Hagelsieb G."/>
            <person name="Janga S.C."/>
            <person name="Ramirez M.A."/>
            <person name="Jimenez-Jacinto V."/>
            <person name="Collado-Vides J."/>
            <person name="Davila G."/>
        </authorList>
    </citation>
    <scope>NUCLEOTIDE SEQUENCE [LARGE SCALE GENOMIC DNA]</scope>
    <source>
        <strain evidence="3">ATCC 51251 / DSM 11541 / JCM 21823 / NBRC 15573 / CFN 42</strain>
    </source>
</reference>
<protein>
    <submittedName>
        <fullName evidence="2">Acetyltransferase protein</fullName>
    </submittedName>
</protein>
<dbReference type="eggNOG" id="COG1670">
    <property type="taxonomic scope" value="Bacteria"/>
</dbReference>
<dbReference type="HOGENOM" id="CLU_013985_3_6_5"/>
<proteinExistence type="predicted"/>
<feature type="domain" description="N-acetyltransferase" evidence="1">
    <location>
        <begin position="26"/>
        <end position="184"/>
    </location>
</feature>
<accession>Q2K800</accession>
<dbReference type="SUPFAM" id="SSF55729">
    <property type="entry name" value="Acyl-CoA N-acyltransferases (Nat)"/>
    <property type="match status" value="1"/>
</dbReference>
<dbReference type="PROSITE" id="PS51186">
    <property type="entry name" value="GNAT"/>
    <property type="match status" value="1"/>
</dbReference>
<keyword evidence="3" id="KW-1185">Reference proteome</keyword>
<evidence type="ECO:0000259" key="1">
    <source>
        <dbReference type="PROSITE" id="PS51186"/>
    </source>
</evidence>